<proteinExistence type="predicted"/>
<dbReference type="AlphaFoldDB" id="G3I8D5"/>
<name>G3I8D5_CRIGR</name>
<dbReference type="EMBL" id="JH001498">
    <property type="protein sequence ID" value="EGW11605.1"/>
    <property type="molecule type" value="Genomic_DNA"/>
</dbReference>
<sequence>MACLVRHTSLLASCLPLKKICKDWPIDSWYSTALYLISRIVTTTTKLITKV</sequence>
<reference evidence="2" key="1">
    <citation type="journal article" date="2011" name="Nat. Biotechnol.">
        <title>The genomic sequence of the Chinese hamster ovary (CHO)-K1 cell line.</title>
        <authorList>
            <person name="Xu X."/>
            <person name="Nagarajan H."/>
            <person name="Lewis N.E."/>
            <person name="Pan S."/>
            <person name="Cai Z."/>
            <person name="Liu X."/>
            <person name="Chen W."/>
            <person name="Xie M."/>
            <person name="Wang W."/>
            <person name="Hammond S."/>
            <person name="Andersen M.R."/>
            <person name="Neff N."/>
            <person name="Passarelli B."/>
            <person name="Koh W."/>
            <person name="Fan H.C."/>
            <person name="Wang J."/>
            <person name="Gui Y."/>
            <person name="Lee K.H."/>
            <person name="Betenbaugh M.J."/>
            <person name="Quake S.R."/>
            <person name="Famili I."/>
            <person name="Palsson B.O."/>
            <person name="Wang J."/>
        </authorList>
    </citation>
    <scope>NUCLEOTIDE SEQUENCE [LARGE SCALE GENOMIC DNA]</scope>
    <source>
        <strain evidence="2">CHO K1 cell line</strain>
    </source>
</reference>
<accession>G3I8D5</accession>
<gene>
    <name evidence="1" type="ORF">I79_019799</name>
</gene>
<dbReference type="InParanoid" id="G3I8D5"/>
<organism evidence="1 2">
    <name type="scientific">Cricetulus griseus</name>
    <name type="common">Chinese hamster</name>
    <name type="synonym">Cricetulus barabensis griseus</name>
    <dbReference type="NCBI Taxonomy" id="10029"/>
    <lineage>
        <taxon>Eukaryota</taxon>
        <taxon>Metazoa</taxon>
        <taxon>Chordata</taxon>
        <taxon>Craniata</taxon>
        <taxon>Vertebrata</taxon>
        <taxon>Euteleostomi</taxon>
        <taxon>Mammalia</taxon>
        <taxon>Eutheria</taxon>
        <taxon>Euarchontoglires</taxon>
        <taxon>Glires</taxon>
        <taxon>Rodentia</taxon>
        <taxon>Myomorpha</taxon>
        <taxon>Muroidea</taxon>
        <taxon>Cricetidae</taxon>
        <taxon>Cricetinae</taxon>
        <taxon>Cricetulus</taxon>
    </lineage>
</organism>
<evidence type="ECO:0000313" key="1">
    <source>
        <dbReference type="EMBL" id="EGW11605.1"/>
    </source>
</evidence>
<protein>
    <submittedName>
        <fullName evidence="1">Uncharacterized protein</fullName>
    </submittedName>
</protein>
<evidence type="ECO:0000313" key="2">
    <source>
        <dbReference type="Proteomes" id="UP000001075"/>
    </source>
</evidence>
<dbReference type="Proteomes" id="UP000001075">
    <property type="component" value="Unassembled WGS sequence"/>
</dbReference>